<dbReference type="Gene3D" id="2.130.10.10">
    <property type="entry name" value="YVTN repeat-like/Quinoprotein amine dehydrogenase"/>
    <property type="match status" value="2"/>
</dbReference>
<evidence type="ECO:0000256" key="4">
    <source>
        <dbReference type="SAM" id="SignalP"/>
    </source>
</evidence>
<feature type="chain" id="PRO_5047122753" evidence="4">
    <location>
        <begin position="24"/>
        <end position="324"/>
    </location>
</feature>
<evidence type="ECO:0000313" key="6">
    <source>
        <dbReference type="Proteomes" id="UP001501321"/>
    </source>
</evidence>
<evidence type="ECO:0000313" key="5">
    <source>
        <dbReference type="EMBL" id="GAA4499381.1"/>
    </source>
</evidence>
<dbReference type="RefSeq" id="WP_345012490.1">
    <property type="nucleotide sequence ID" value="NZ_BAABFC010000012.1"/>
</dbReference>
<feature type="repeat" description="WD" evidence="3">
    <location>
        <begin position="241"/>
        <end position="282"/>
    </location>
</feature>
<gene>
    <name evidence="5" type="ORF">GCM10023095_19450</name>
</gene>
<dbReference type="PROSITE" id="PS51257">
    <property type="entry name" value="PROKAR_LIPOPROTEIN"/>
    <property type="match status" value="1"/>
</dbReference>
<keyword evidence="4" id="KW-0732">Signal</keyword>
<dbReference type="PROSITE" id="PS50082">
    <property type="entry name" value="WD_REPEATS_2"/>
    <property type="match status" value="3"/>
</dbReference>
<feature type="signal peptide" evidence="4">
    <location>
        <begin position="1"/>
        <end position="23"/>
    </location>
</feature>
<dbReference type="PANTHER" id="PTHR44019">
    <property type="entry name" value="WD REPEAT-CONTAINING PROTEIN 55"/>
    <property type="match status" value="1"/>
</dbReference>
<feature type="repeat" description="WD" evidence="3">
    <location>
        <begin position="197"/>
        <end position="238"/>
    </location>
</feature>
<evidence type="ECO:0000256" key="3">
    <source>
        <dbReference type="PROSITE-ProRule" id="PRU00221"/>
    </source>
</evidence>
<dbReference type="Pfam" id="PF00400">
    <property type="entry name" value="WD40"/>
    <property type="match status" value="2"/>
</dbReference>
<dbReference type="InterPro" id="IPR019775">
    <property type="entry name" value="WD40_repeat_CS"/>
</dbReference>
<dbReference type="InterPro" id="IPR001680">
    <property type="entry name" value="WD40_rpt"/>
</dbReference>
<evidence type="ECO:0000256" key="2">
    <source>
        <dbReference type="ARBA" id="ARBA00022737"/>
    </source>
</evidence>
<feature type="repeat" description="WD" evidence="3">
    <location>
        <begin position="156"/>
        <end position="197"/>
    </location>
</feature>
<dbReference type="SUPFAM" id="SSF50998">
    <property type="entry name" value="Quinoprotein alcohol dehydrogenase-like"/>
    <property type="match status" value="1"/>
</dbReference>
<dbReference type="Proteomes" id="UP001501321">
    <property type="component" value="Unassembled WGS sequence"/>
</dbReference>
<name>A0ABP8Q9J6_9GAMM</name>
<keyword evidence="6" id="KW-1185">Reference proteome</keyword>
<accession>A0ABP8Q9J6</accession>
<proteinExistence type="predicted"/>
<dbReference type="InterPro" id="IPR050505">
    <property type="entry name" value="WDR55/POC1"/>
</dbReference>
<dbReference type="InterPro" id="IPR015943">
    <property type="entry name" value="WD40/YVTN_repeat-like_dom_sf"/>
</dbReference>
<dbReference type="PANTHER" id="PTHR44019:SF8">
    <property type="entry name" value="POC1 CENTRIOLAR PROTEIN HOMOLOG"/>
    <property type="match status" value="1"/>
</dbReference>
<dbReference type="InterPro" id="IPR011047">
    <property type="entry name" value="Quinoprotein_ADH-like_sf"/>
</dbReference>
<protein>
    <submittedName>
        <fullName evidence="5">PQQ-binding-like beta-propeller repeat protein</fullName>
    </submittedName>
</protein>
<dbReference type="EMBL" id="BAABFC010000012">
    <property type="protein sequence ID" value="GAA4499381.1"/>
    <property type="molecule type" value="Genomic_DNA"/>
</dbReference>
<sequence>MKKISRWLAASLLGLLAACTGGSDPVAQWEQAPSGSYAADLTEDGRVAVVSTVDRGVLVWDLPQNKVRYQWQHKKDTANDVFLVRISASGTHAVTAGRNDFVIWDLETGKAVGYYSQEESSIRDIAISSYGRYVLIGRSDGKVEHVDLKTGRRLEFLGHTEKINSVDLSPNGRYALTGGNDYAAYLWDTQSGQVIWRFNHGSRVSKVALDPKGRYAFTADSKSKANIWSLKDGKLLSQLKIPARQLIFSAVRFANDGKWLITGSPARRLQLWDVLTGQQLKAWQVSARNKLRPSGGVIYSVALQDDNRIITASSSGLAEAWSVQ</sequence>
<comment type="caution">
    <text evidence="5">The sequence shown here is derived from an EMBL/GenBank/DDBJ whole genome shotgun (WGS) entry which is preliminary data.</text>
</comment>
<keyword evidence="1 3" id="KW-0853">WD repeat</keyword>
<organism evidence="5 6">
    <name type="scientific">Pseudaeromonas paramecii</name>
    <dbReference type="NCBI Taxonomy" id="2138166"/>
    <lineage>
        <taxon>Bacteria</taxon>
        <taxon>Pseudomonadati</taxon>
        <taxon>Pseudomonadota</taxon>
        <taxon>Gammaproteobacteria</taxon>
        <taxon>Aeromonadales</taxon>
        <taxon>Aeromonadaceae</taxon>
        <taxon>Pseudaeromonas</taxon>
    </lineage>
</organism>
<dbReference type="PROSITE" id="PS00678">
    <property type="entry name" value="WD_REPEATS_1"/>
    <property type="match status" value="1"/>
</dbReference>
<keyword evidence="2" id="KW-0677">Repeat</keyword>
<dbReference type="SMART" id="SM00320">
    <property type="entry name" value="WD40"/>
    <property type="match status" value="7"/>
</dbReference>
<dbReference type="PROSITE" id="PS50294">
    <property type="entry name" value="WD_REPEATS_REGION"/>
    <property type="match status" value="1"/>
</dbReference>
<evidence type="ECO:0000256" key="1">
    <source>
        <dbReference type="ARBA" id="ARBA00022574"/>
    </source>
</evidence>
<reference evidence="6" key="1">
    <citation type="journal article" date="2019" name="Int. J. Syst. Evol. Microbiol.">
        <title>The Global Catalogue of Microorganisms (GCM) 10K type strain sequencing project: providing services to taxonomists for standard genome sequencing and annotation.</title>
        <authorList>
            <consortium name="The Broad Institute Genomics Platform"/>
            <consortium name="The Broad Institute Genome Sequencing Center for Infectious Disease"/>
            <person name="Wu L."/>
            <person name="Ma J."/>
        </authorList>
    </citation>
    <scope>NUCLEOTIDE SEQUENCE [LARGE SCALE GENOMIC DNA]</scope>
    <source>
        <strain evidence="6">JCM 32226</strain>
    </source>
</reference>